<evidence type="ECO:0000313" key="2">
    <source>
        <dbReference type="Proteomes" id="UP000432464"/>
    </source>
</evidence>
<name>A0A6I3KPQ0_9NOCA</name>
<proteinExistence type="predicted"/>
<keyword evidence="2" id="KW-1185">Reference proteome</keyword>
<dbReference type="InterPro" id="IPR036689">
    <property type="entry name" value="ESAT-6-like_sf"/>
</dbReference>
<accession>A0A6I3KPQ0</accession>
<dbReference type="AlphaFoldDB" id="A0A6I3KPQ0"/>
<gene>
    <name evidence="1" type="ORF">GLP40_07460</name>
</gene>
<sequence>MSDDLSYQVNLTELDDIANRLKGFVGFLSDSLTGLEQRISSLHMTWTGPAATKHSDAFNKWLAGTADVSDGIEKMRQAAVAAHGRYISAIEANLNMLGRK</sequence>
<dbReference type="Proteomes" id="UP000432464">
    <property type="component" value="Unassembled WGS sequence"/>
</dbReference>
<protein>
    <submittedName>
        <fullName evidence="1">WXG100 family type VII secretion target</fullName>
    </submittedName>
</protein>
<organism evidence="1 2">
    <name type="scientific">Nocardia aurantiaca</name>
    <dbReference type="NCBI Taxonomy" id="2675850"/>
    <lineage>
        <taxon>Bacteria</taxon>
        <taxon>Bacillati</taxon>
        <taxon>Actinomycetota</taxon>
        <taxon>Actinomycetes</taxon>
        <taxon>Mycobacteriales</taxon>
        <taxon>Nocardiaceae</taxon>
        <taxon>Nocardia</taxon>
    </lineage>
</organism>
<dbReference type="EMBL" id="WMBB01000003">
    <property type="protein sequence ID" value="MTE12613.1"/>
    <property type="molecule type" value="Genomic_DNA"/>
</dbReference>
<dbReference type="Pfam" id="PF06013">
    <property type="entry name" value="WXG100"/>
    <property type="match status" value="1"/>
</dbReference>
<dbReference type="SUPFAM" id="SSF140453">
    <property type="entry name" value="EsxAB dimer-like"/>
    <property type="match status" value="1"/>
</dbReference>
<reference evidence="1 2" key="1">
    <citation type="submission" date="2019-11" db="EMBL/GenBank/DDBJ databases">
        <title>Nocardia sp. nov. CT2-14 isolated from soil.</title>
        <authorList>
            <person name="Kanchanasin P."/>
            <person name="Tanasupawat S."/>
            <person name="Yuki M."/>
            <person name="Kudo T."/>
        </authorList>
    </citation>
    <scope>NUCLEOTIDE SEQUENCE [LARGE SCALE GENOMIC DNA]</scope>
    <source>
        <strain evidence="1 2">CT2-14</strain>
    </source>
</reference>
<dbReference type="Gene3D" id="1.10.287.1060">
    <property type="entry name" value="ESAT-6-like"/>
    <property type="match status" value="1"/>
</dbReference>
<dbReference type="RefSeq" id="WP_154787101.1">
    <property type="nucleotide sequence ID" value="NZ_WMBB01000003.1"/>
</dbReference>
<comment type="caution">
    <text evidence="1">The sequence shown here is derived from an EMBL/GenBank/DDBJ whole genome shotgun (WGS) entry which is preliminary data.</text>
</comment>
<evidence type="ECO:0000313" key="1">
    <source>
        <dbReference type="EMBL" id="MTE12613.1"/>
    </source>
</evidence>
<dbReference type="InterPro" id="IPR010310">
    <property type="entry name" value="T7SS_ESAT-6-like"/>
</dbReference>